<dbReference type="SUPFAM" id="SSF52799">
    <property type="entry name" value="(Phosphotyrosine protein) phosphatases II"/>
    <property type="match status" value="1"/>
</dbReference>
<dbReference type="Pfam" id="PF12796">
    <property type="entry name" value="Ank_2"/>
    <property type="match status" value="1"/>
</dbReference>
<comment type="caution">
    <text evidence="3">The sequence shown here is derived from an EMBL/GenBank/DDBJ whole genome shotgun (WGS) entry which is preliminary data.</text>
</comment>
<dbReference type="PANTHER" id="PTHR46586:SF3">
    <property type="entry name" value="ANKYRIN REPEAT-CONTAINING PROTEIN"/>
    <property type="match status" value="1"/>
</dbReference>
<dbReference type="Pfam" id="PF13637">
    <property type="entry name" value="Ank_4"/>
    <property type="match status" value="1"/>
</dbReference>
<dbReference type="CDD" id="cd14498">
    <property type="entry name" value="DSP"/>
    <property type="match status" value="1"/>
</dbReference>
<dbReference type="InterPro" id="IPR029021">
    <property type="entry name" value="Prot-tyrosine_phosphatase-like"/>
</dbReference>
<evidence type="ECO:0000256" key="1">
    <source>
        <dbReference type="SAM" id="MobiDB-lite"/>
    </source>
</evidence>
<dbReference type="AlphaFoldDB" id="A0AAD5M5S2"/>
<dbReference type="SMART" id="SM00195">
    <property type="entry name" value="DSPc"/>
    <property type="match status" value="1"/>
</dbReference>
<accession>A0AAD5M5S2</accession>
<evidence type="ECO:0000259" key="2">
    <source>
        <dbReference type="SMART" id="SM00195"/>
    </source>
</evidence>
<dbReference type="Pfam" id="PF00782">
    <property type="entry name" value="DSPc"/>
    <property type="match status" value="1"/>
</dbReference>
<reference evidence="3" key="1">
    <citation type="submission" date="2021-12" db="EMBL/GenBank/DDBJ databases">
        <title>Prjna785345.</title>
        <authorList>
            <person name="Rujirawat T."/>
            <person name="Krajaejun T."/>
        </authorList>
    </citation>
    <scope>NUCLEOTIDE SEQUENCE</scope>
    <source>
        <strain evidence="3">Pi057C3</strain>
    </source>
</reference>
<proteinExistence type="predicted"/>
<dbReference type="SUPFAM" id="SSF48403">
    <property type="entry name" value="Ankyrin repeat"/>
    <property type="match status" value="2"/>
</dbReference>
<evidence type="ECO:0000313" key="4">
    <source>
        <dbReference type="Proteomes" id="UP001209570"/>
    </source>
</evidence>
<dbReference type="InterPro" id="IPR002110">
    <property type="entry name" value="Ankyrin_rpt"/>
</dbReference>
<feature type="domain" description="Tyrosine-protein phosphatase" evidence="2">
    <location>
        <begin position="7"/>
        <end position="145"/>
    </location>
</feature>
<protein>
    <recommendedName>
        <fullName evidence="2">Tyrosine-protein phosphatase domain-containing protein</fullName>
    </recommendedName>
</protein>
<dbReference type="Gene3D" id="1.25.40.20">
    <property type="entry name" value="Ankyrin repeat-containing domain"/>
    <property type="match status" value="3"/>
</dbReference>
<gene>
    <name evidence="3" type="ORF">P43SY_005056</name>
</gene>
<dbReference type="Gene3D" id="3.90.190.10">
    <property type="entry name" value="Protein tyrosine phosphatase superfamily"/>
    <property type="match status" value="1"/>
</dbReference>
<dbReference type="InterPro" id="IPR052050">
    <property type="entry name" value="SecEffector_AnkRepeat"/>
</dbReference>
<dbReference type="InterPro" id="IPR036770">
    <property type="entry name" value="Ankyrin_rpt-contain_sf"/>
</dbReference>
<dbReference type="EMBL" id="JAKCXM010000045">
    <property type="protein sequence ID" value="KAJ0405437.1"/>
    <property type="molecule type" value="Genomic_DNA"/>
</dbReference>
<keyword evidence="4" id="KW-1185">Reference proteome</keyword>
<evidence type="ECO:0000313" key="3">
    <source>
        <dbReference type="EMBL" id="KAJ0405437.1"/>
    </source>
</evidence>
<name>A0AAD5M5S2_PYTIN</name>
<organism evidence="3 4">
    <name type="scientific">Pythium insidiosum</name>
    <name type="common">Pythiosis disease agent</name>
    <dbReference type="NCBI Taxonomy" id="114742"/>
    <lineage>
        <taxon>Eukaryota</taxon>
        <taxon>Sar</taxon>
        <taxon>Stramenopiles</taxon>
        <taxon>Oomycota</taxon>
        <taxon>Peronosporomycetes</taxon>
        <taxon>Pythiales</taxon>
        <taxon>Pythiaceae</taxon>
        <taxon>Pythium</taxon>
    </lineage>
</organism>
<sequence length="742" mass="82076">MADSRRGPSHIIDHVFVGSRADAKDKERLLELGITHILNVTPTKTADPVAGVANFFEKDKCFVYSRCAVMDNRAENLAPLFSGCIAFIEQAKFYGMSRSVSMVMAYLMQNHSMGYDDALALVKRQRPVAQPNAGFEAQLRAFAERVSRSRERAQPNAQRPTAKRRAIGPSRPPTSIDDEPTRKPISRASDMAAAAAVRIIQQALGLPPPADLLQVHGNQEQDDPVAISIVSAARTGDVTRFERAVGRLVEAKTDPCVVDHELNHAAKVAAMRGHSDIVRRVVSQHGPHLLMAPVMDAVARRGDLSLLQWLFERRADRPISVLVPATRAAAEGGHVPVLEWIMSVLGRGEFPREAMADAVDRGHVPAAQWFKDHGLHTGVVLHAYVPILAGHVDMVKWLRENQLGVFDSMAIAASYQGGHLPLIQLFLDEDLIERSPLLTSATMWSGHWELSQYFDVVVGVGCPYMTLWGAARLGRIDLCSRLLERYPEFATQTMNLDHACEAGDVAVLEWIDKHLGEHATFSKMGVVIAARGGHLPVVQWLHQRVLTPWSKEIMDVAAEEGHLALLQWLHEHRSEGCSKKAMDSAAAKNQHHVVQWLHTNRSEGCTTRAMNDAAAAGHLEMLQWLHANRDEGCTVNAMNRAAGNGHLAVLQFLHANRAEGCTSEAMRLAAANGHLDVLIWLHEHRSEQWTPETVDSAAANGHLAIVKWLLSCRPEGFTSRALRQAELHKHVEICALLRRHER</sequence>
<dbReference type="Proteomes" id="UP001209570">
    <property type="component" value="Unassembled WGS sequence"/>
</dbReference>
<feature type="region of interest" description="Disordered" evidence="1">
    <location>
        <begin position="147"/>
        <end position="183"/>
    </location>
</feature>
<dbReference type="InterPro" id="IPR020422">
    <property type="entry name" value="TYR_PHOSPHATASE_DUAL_dom"/>
</dbReference>
<dbReference type="PANTHER" id="PTHR46586">
    <property type="entry name" value="ANKYRIN REPEAT-CONTAINING PROTEIN"/>
    <property type="match status" value="1"/>
</dbReference>
<dbReference type="InterPro" id="IPR000340">
    <property type="entry name" value="Dual-sp_phosphatase_cat-dom"/>
</dbReference>